<protein>
    <submittedName>
        <fullName evidence="1">Uncharacterized protein</fullName>
    </submittedName>
</protein>
<dbReference type="BioCyc" id="PSP1104324:GJSN-1037-MONOMER"/>
<keyword evidence="2" id="KW-1185">Reference proteome</keyword>
<dbReference type="HOGENOM" id="CLU_545895_0_0_2"/>
<reference evidence="1 2" key="1">
    <citation type="journal article" date="2012" name="J. Bacteriol.">
        <title>Complete genome sequence of strain 1860, a crenarchaeon of the genus pyrobaculum able to grow with various electron acceptors.</title>
        <authorList>
            <person name="Mardanov A.V."/>
            <person name="Gumerov V.M."/>
            <person name="Slobodkina G.B."/>
            <person name="Beletsky A.V."/>
            <person name="Bonch-Osmolovskaya E.A."/>
            <person name="Ravin N.V."/>
            <person name="Skryabin K.G."/>
        </authorList>
    </citation>
    <scope>NUCLEOTIDE SEQUENCE [LARGE SCALE GENOMIC DNA]</scope>
    <source>
        <strain evidence="1 2">1860</strain>
    </source>
</reference>
<proteinExistence type="predicted"/>
<dbReference type="AlphaFoldDB" id="G7VBZ8"/>
<gene>
    <name evidence="1" type="ORF">P186_1062</name>
</gene>
<organism evidence="1 2">
    <name type="scientific">Pyrobaculum ferrireducens</name>
    <dbReference type="NCBI Taxonomy" id="1104324"/>
    <lineage>
        <taxon>Archaea</taxon>
        <taxon>Thermoproteota</taxon>
        <taxon>Thermoprotei</taxon>
        <taxon>Thermoproteales</taxon>
        <taxon>Thermoproteaceae</taxon>
        <taxon>Pyrobaculum</taxon>
    </lineage>
</organism>
<sequence>MRGLLLLLYLAAGASALCIGNYYIYALGDAVYVFEKHSLKLVKSFQFEDGVDAELTRGCVVIGDSLYLGAIIGYRGVVVKAGPLGVERRLEIDGLVALTNHCGRVAVLVDNMSHIAIKWFTPDLEPVGEEWWRRAGTYYTLVSSGCELWLIEYHWPAGRVNIYYVGVGGTRTLTHTAEEYGVAVPDGVGGVYYITPTKWLKISKDGVVNIGRGVRDLTHKAFIKGDAIYAVALQSPHGPNYVTVARPWGEVDRIYLGSRRVDLAADGGYIYIYYGGSRLERRPYLPNGTAVVRAASDIKHGNVKIGIGDVGEVEGPVYGPVKVLAGRYVGYVAHCGGVKSVEFEVGDGDAKEVVIEVRGHHVRIVLVDFFRRPLDGHLYVEIYGIAGTCFRDIAKSPLDVVLPEGEYNAGVSFFRDMERGGYRTEEYISPWYSFRVEPSGRIALRDMLLDRLFAVEGNTLYIYRDGVTYLELLPAAALLGVFYALDKLSSAASRRLGRR</sequence>
<evidence type="ECO:0000313" key="1">
    <source>
        <dbReference type="EMBL" id="AET32498.1"/>
    </source>
</evidence>
<dbReference type="RefSeq" id="WP_014288326.1">
    <property type="nucleotide sequence ID" value="NC_016645.1"/>
</dbReference>
<dbReference type="GeneID" id="11595318"/>
<dbReference type="EMBL" id="CP003098">
    <property type="protein sequence ID" value="AET32498.1"/>
    <property type="molecule type" value="Genomic_DNA"/>
</dbReference>
<dbReference type="Proteomes" id="UP000005867">
    <property type="component" value="Chromosome"/>
</dbReference>
<accession>G7VBZ8</accession>
<name>G7VBZ8_9CREN</name>
<dbReference type="STRING" id="1104324.P186_1062"/>
<dbReference type="eggNOG" id="arCOG03265">
    <property type="taxonomic scope" value="Archaea"/>
</dbReference>
<evidence type="ECO:0000313" key="2">
    <source>
        <dbReference type="Proteomes" id="UP000005867"/>
    </source>
</evidence>
<dbReference type="KEGG" id="pyr:P186_1062"/>